<evidence type="ECO:0000313" key="2">
    <source>
        <dbReference type="Proteomes" id="UP001612928"/>
    </source>
</evidence>
<dbReference type="RefSeq" id="WP_397026334.1">
    <property type="nucleotide sequence ID" value="NZ_JBITMB010000020.1"/>
</dbReference>
<accession>A0ABW8AGC4</accession>
<proteinExistence type="predicted"/>
<name>A0ABW8AGC4_9ACTN</name>
<gene>
    <name evidence="1" type="ORF">ACIBP5_38195</name>
</gene>
<evidence type="ECO:0000313" key="1">
    <source>
        <dbReference type="EMBL" id="MFI7445831.1"/>
    </source>
</evidence>
<protein>
    <recommendedName>
        <fullName evidence="3">Excreted virulence factor EspC, type VII ESX diderm</fullName>
    </recommendedName>
</protein>
<sequence>MAQEIHITSTAIAGIQRNLQDYLIPELRQLNEKVDSTDVPFPGFGTLGLLMAAFYGTVQDDVKRNVDDACETIELWITDLETIKKNWREAELNSTVVYR</sequence>
<reference evidence="1 2" key="1">
    <citation type="submission" date="2024-10" db="EMBL/GenBank/DDBJ databases">
        <title>The Natural Products Discovery Center: Release of the First 8490 Sequenced Strains for Exploring Actinobacteria Biosynthetic Diversity.</title>
        <authorList>
            <person name="Kalkreuter E."/>
            <person name="Kautsar S.A."/>
            <person name="Yang D."/>
            <person name="Bader C.D."/>
            <person name="Teijaro C.N."/>
            <person name="Fluegel L."/>
            <person name="Davis C.M."/>
            <person name="Simpson J.R."/>
            <person name="Lauterbach L."/>
            <person name="Steele A.D."/>
            <person name="Gui C."/>
            <person name="Meng S."/>
            <person name="Li G."/>
            <person name="Viehrig K."/>
            <person name="Ye F."/>
            <person name="Su P."/>
            <person name="Kiefer A.F."/>
            <person name="Nichols A."/>
            <person name="Cepeda A.J."/>
            <person name="Yan W."/>
            <person name="Fan B."/>
            <person name="Jiang Y."/>
            <person name="Adhikari A."/>
            <person name="Zheng C.-J."/>
            <person name="Schuster L."/>
            <person name="Cowan T.M."/>
            <person name="Smanski M.J."/>
            <person name="Chevrette M.G."/>
            <person name="De Carvalho L.P.S."/>
            <person name="Shen B."/>
        </authorList>
    </citation>
    <scope>NUCLEOTIDE SEQUENCE [LARGE SCALE GENOMIC DNA]</scope>
    <source>
        <strain evidence="1 2">NPDC049503</strain>
    </source>
</reference>
<comment type="caution">
    <text evidence="1">The sequence shown here is derived from an EMBL/GenBank/DDBJ whole genome shotgun (WGS) entry which is preliminary data.</text>
</comment>
<dbReference type="Proteomes" id="UP001612928">
    <property type="component" value="Unassembled WGS sequence"/>
</dbReference>
<dbReference type="EMBL" id="JBITMB010000020">
    <property type="protein sequence ID" value="MFI7445831.1"/>
    <property type="molecule type" value="Genomic_DNA"/>
</dbReference>
<evidence type="ECO:0008006" key="3">
    <source>
        <dbReference type="Google" id="ProtNLM"/>
    </source>
</evidence>
<organism evidence="1 2">
    <name type="scientific">Nonomuraea indica</name>
    <dbReference type="NCBI Taxonomy" id="1581193"/>
    <lineage>
        <taxon>Bacteria</taxon>
        <taxon>Bacillati</taxon>
        <taxon>Actinomycetota</taxon>
        <taxon>Actinomycetes</taxon>
        <taxon>Streptosporangiales</taxon>
        <taxon>Streptosporangiaceae</taxon>
        <taxon>Nonomuraea</taxon>
    </lineage>
</organism>
<keyword evidence="2" id="KW-1185">Reference proteome</keyword>